<dbReference type="EMBL" id="UOFG01000043">
    <property type="protein sequence ID" value="VAW58630.1"/>
    <property type="molecule type" value="Genomic_DNA"/>
</dbReference>
<proteinExistence type="predicted"/>
<evidence type="ECO:0000256" key="1">
    <source>
        <dbReference type="SAM" id="Coils"/>
    </source>
</evidence>
<evidence type="ECO:0000313" key="2">
    <source>
        <dbReference type="EMBL" id="VAW58630.1"/>
    </source>
</evidence>
<keyword evidence="1" id="KW-0175">Coiled coil</keyword>
<dbReference type="AlphaFoldDB" id="A0A3B0X1P3"/>
<protein>
    <submittedName>
        <fullName evidence="2">Uncharacterized protein</fullName>
    </submittedName>
</protein>
<accession>A0A3B0X1P3</accession>
<feature type="coiled-coil region" evidence="1">
    <location>
        <begin position="6"/>
        <end position="40"/>
    </location>
</feature>
<name>A0A3B0X1P3_9ZZZZ</name>
<reference evidence="2" key="1">
    <citation type="submission" date="2018-06" db="EMBL/GenBank/DDBJ databases">
        <authorList>
            <person name="Zhirakovskaya E."/>
        </authorList>
    </citation>
    <scope>NUCLEOTIDE SEQUENCE</scope>
</reference>
<sequence>MRSTDFFRLKEEVKKENNKISKLESELKNDRKRLDELRESFDPDASVNELAEIRGSIKSQTRNLTEIESLREDLSTDSSADQLYVAAVSIRETRAVKLLSDLFT</sequence>
<gene>
    <name evidence="2" type="ORF">MNBD_GAMMA11-897</name>
</gene>
<organism evidence="2">
    <name type="scientific">hydrothermal vent metagenome</name>
    <dbReference type="NCBI Taxonomy" id="652676"/>
    <lineage>
        <taxon>unclassified sequences</taxon>
        <taxon>metagenomes</taxon>
        <taxon>ecological metagenomes</taxon>
    </lineage>
</organism>